<accession>A0ABV2KTY8</accession>
<dbReference type="RefSeq" id="WP_354219640.1">
    <property type="nucleotide sequence ID" value="NZ_JBEPMX010000004.1"/>
</dbReference>
<comment type="caution">
    <text evidence="1">The sequence shown here is derived from an EMBL/GenBank/DDBJ whole genome shotgun (WGS) entry which is preliminary data.</text>
</comment>
<sequence length="100" mass="11925">MFGPLYDNGASLGWQLPESQIIEQMNYKAKMNKFYKNSKMKISLDNRETPRIKAKTVLKYLILNYRKECDEFFHIAQNIDILELKSFLENFLLITDERNL</sequence>
<name>A0ABV2KTY8_9BACI</name>
<gene>
    <name evidence="1" type="ORF">ABID56_001133</name>
</gene>
<evidence type="ECO:0000313" key="2">
    <source>
        <dbReference type="Proteomes" id="UP001549167"/>
    </source>
</evidence>
<organism evidence="1 2">
    <name type="scientific">Alkalibacillus flavidus</name>
    <dbReference type="NCBI Taxonomy" id="546021"/>
    <lineage>
        <taxon>Bacteria</taxon>
        <taxon>Bacillati</taxon>
        <taxon>Bacillota</taxon>
        <taxon>Bacilli</taxon>
        <taxon>Bacillales</taxon>
        <taxon>Bacillaceae</taxon>
        <taxon>Alkalibacillus</taxon>
    </lineage>
</organism>
<proteinExistence type="predicted"/>
<evidence type="ECO:0000313" key="1">
    <source>
        <dbReference type="EMBL" id="MET3683043.1"/>
    </source>
</evidence>
<protein>
    <submittedName>
        <fullName evidence="1">Uncharacterized protein</fullName>
    </submittedName>
</protein>
<keyword evidence="2" id="KW-1185">Reference proteome</keyword>
<dbReference type="Gene3D" id="1.10.1070.20">
    <property type="match status" value="1"/>
</dbReference>
<dbReference type="EMBL" id="JBEPMX010000004">
    <property type="protein sequence ID" value="MET3683043.1"/>
    <property type="molecule type" value="Genomic_DNA"/>
</dbReference>
<reference evidence="1 2" key="1">
    <citation type="submission" date="2024-06" db="EMBL/GenBank/DDBJ databases">
        <title>Genomic Encyclopedia of Type Strains, Phase IV (KMG-IV): sequencing the most valuable type-strain genomes for metagenomic binning, comparative biology and taxonomic classification.</title>
        <authorList>
            <person name="Goeker M."/>
        </authorList>
    </citation>
    <scope>NUCLEOTIDE SEQUENCE [LARGE SCALE GENOMIC DNA]</scope>
    <source>
        <strain evidence="1 2">DSM 23520</strain>
    </source>
</reference>
<dbReference type="Proteomes" id="UP001549167">
    <property type="component" value="Unassembled WGS sequence"/>
</dbReference>